<dbReference type="RefSeq" id="WP_164968719.1">
    <property type="nucleotide sequence ID" value="NZ_NXID01000033.1"/>
</dbReference>
<dbReference type="EMBL" id="NXID01000033">
    <property type="protein sequence ID" value="RXK15245.1"/>
    <property type="molecule type" value="Genomic_DNA"/>
</dbReference>
<sequence>MAKKSKNEVIDKYLDIAEDAKEFAERLDRKYNEGLEAGESKLQAFVTGTGDSLTYIVVKKYAQTLQFIKFDKKSNIEKELGEMISDEAISNGASLVADNVGIALDKIADFLNKKQVVEVNTEKKEVVFKESINDTEKNTIVEFRDENSILVKTNDNKRILIHKTQDNKEERYILDNEGNLESYEIKNEKGEYKKYENNSLEKIDKKEIENLSNTLNDTTFDKVKLENSIKNIDKSNLQEPSEVGVISLKAGQTISHIAQNTKFSSIELLEYNNLTLEDAKNLPVGYKVLVPKEPPLEIQGENGVIKLFKNPDDTFTLRVPDENNNKTNITYDENSDLLIYG</sequence>
<comment type="caution">
    <text evidence="1">The sequence shown here is derived from an EMBL/GenBank/DDBJ whole genome shotgun (WGS) entry which is preliminary data.</text>
</comment>
<evidence type="ECO:0008006" key="3">
    <source>
        <dbReference type="Google" id="ProtNLM"/>
    </source>
</evidence>
<gene>
    <name evidence="1" type="ORF">CP985_09735</name>
</gene>
<accession>A0AAX2AF29</accession>
<organism evidence="1 2">
    <name type="scientific">Malaciobacter mytili LMG 24559</name>
    <dbReference type="NCBI Taxonomy" id="1032238"/>
    <lineage>
        <taxon>Bacteria</taxon>
        <taxon>Pseudomonadati</taxon>
        <taxon>Campylobacterota</taxon>
        <taxon>Epsilonproteobacteria</taxon>
        <taxon>Campylobacterales</taxon>
        <taxon>Arcobacteraceae</taxon>
        <taxon>Malaciobacter</taxon>
    </lineage>
</organism>
<proteinExistence type="predicted"/>
<evidence type="ECO:0000313" key="2">
    <source>
        <dbReference type="Proteomes" id="UP000290092"/>
    </source>
</evidence>
<dbReference type="AlphaFoldDB" id="A0AAX2AF29"/>
<evidence type="ECO:0000313" key="1">
    <source>
        <dbReference type="EMBL" id="RXK15245.1"/>
    </source>
</evidence>
<dbReference type="Proteomes" id="UP000290092">
    <property type="component" value="Unassembled WGS sequence"/>
</dbReference>
<name>A0AAX2AF29_9BACT</name>
<reference evidence="1 2" key="1">
    <citation type="submission" date="2017-09" db="EMBL/GenBank/DDBJ databases">
        <title>Genomics of the genus Arcobacter.</title>
        <authorList>
            <person name="Perez-Cataluna A."/>
            <person name="Figueras M.J."/>
            <person name="Salas-Masso N."/>
        </authorList>
    </citation>
    <scope>NUCLEOTIDE SEQUENCE [LARGE SCALE GENOMIC DNA]</scope>
    <source>
        <strain evidence="1 2">CECT 7386</strain>
    </source>
</reference>
<keyword evidence="2" id="KW-1185">Reference proteome</keyword>
<protein>
    <recommendedName>
        <fullName evidence="3">LysM domain-containing protein</fullName>
    </recommendedName>
</protein>
<feature type="non-terminal residue" evidence="1">
    <location>
        <position position="341"/>
    </location>
</feature>